<reference evidence="1 2" key="2">
    <citation type="journal article" date="2021" name="Curr. Genet.">
        <title>Genetic response to nitrogen starvation in the aggressive Eucalyptus foliar pathogen Teratosphaeria destructans.</title>
        <authorList>
            <person name="Havenga M."/>
            <person name="Wingfield B.D."/>
            <person name="Wingfield M.J."/>
            <person name="Dreyer L.L."/>
            <person name="Roets F."/>
            <person name="Aylward J."/>
        </authorList>
    </citation>
    <scope>NUCLEOTIDE SEQUENCE [LARGE SCALE GENOMIC DNA]</scope>
    <source>
        <strain evidence="1">CMW44962</strain>
    </source>
</reference>
<proteinExistence type="predicted"/>
<dbReference type="Proteomes" id="UP001138500">
    <property type="component" value="Unassembled WGS sequence"/>
</dbReference>
<dbReference type="OrthoDB" id="10409545at2759"/>
<dbReference type="AlphaFoldDB" id="A0A9W7SY28"/>
<gene>
    <name evidence="1" type="ORF">Tdes44962_MAKER07803</name>
</gene>
<organism evidence="1 2">
    <name type="scientific">Teratosphaeria destructans</name>
    <dbReference type="NCBI Taxonomy" id="418781"/>
    <lineage>
        <taxon>Eukaryota</taxon>
        <taxon>Fungi</taxon>
        <taxon>Dikarya</taxon>
        <taxon>Ascomycota</taxon>
        <taxon>Pezizomycotina</taxon>
        <taxon>Dothideomycetes</taxon>
        <taxon>Dothideomycetidae</taxon>
        <taxon>Mycosphaerellales</taxon>
        <taxon>Teratosphaeriaceae</taxon>
        <taxon>Teratosphaeria</taxon>
    </lineage>
</organism>
<accession>A0A9W7SY28</accession>
<evidence type="ECO:0000313" key="1">
    <source>
        <dbReference type="EMBL" id="KAH9841246.1"/>
    </source>
</evidence>
<sequence>MSTKTKGRVLRGASIPLEAIVIIDHPNINFAGFELDIHQQSQPTSTNNTNTIHFRTSTRKLIIMAPNVHLQIVPTRDAITETSARLSTLEQDDTSGYVVTVDFTNGLESGLSASEFAELLVEGVTEEIAGAFELELLHRDPEAGRSAAAVAAHDEILTALACAFTAGLWSCKGVKKLTIKGMSCTSGLDELMERLEDPGSITLESLTLPEEDVLALFDDNIFSELPGLENLTLRDVSLLGPGQTHATADATRVPLLEPLRLQLPNEDIDLRRSFSGEDGGEPGSLELYPEENMVVMTCYDAMSEARRTLWPDE</sequence>
<keyword evidence="2" id="KW-1185">Reference proteome</keyword>
<evidence type="ECO:0000313" key="2">
    <source>
        <dbReference type="Proteomes" id="UP001138500"/>
    </source>
</evidence>
<reference evidence="1 2" key="1">
    <citation type="journal article" date="2018" name="IMA Fungus">
        <title>IMA Genome-F 10: Nine draft genome sequences of Claviceps purpurea s.lat., including C. arundinis, C. humidiphila, and C. cf. spartinae, pseudomolecules for the pitch canker pathogen Fusarium circinatum, draft genome of Davidsoniella eucalypti, Grosmannia galeiformis, Quambalaria eucalypti, and Teratosphaeria destructans.</title>
        <authorList>
            <person name="Wingfield B.D."/>
            <person name="Liu M."/>
            <person name="Nguyen H.D."/>
            <person name="Lane F.A."/>
            <person name="Morgan S.W."/>
            <person name="De Vos L."/>
            <person name="Wilken P.M."/>
            <person name="Duong T.A."/>
            <person name="Aylward J."/>
            <person name="Coetzee M.P."/>
            <person name="Dadej K."/>
            <person name="De Beer Z.W."/>
            <person name="Findlay W."/>
            <person name="Havenga M."/>
            <person name="Kolarik M."/>
            <person name="Menzies J.G."/>
            <person name="Naidoo K."/>
            <person name="Pochopski O."/>
            <person name="Shoukouhi P."/>
            <person name="Santana Q.C."/>
            <person name="Seifert K.A."/>
            <person name="Soal N."/>
            <person name="Steenkamp E.T."/>
            <person name="Tatham C.T."/>
            <person name="van der Nest M.A."/>
            <person name="Wingfield M.J."/>
        </authorList>
    </citation>
    <scope>NUCLEOTIDE SEQUENCE [LARGE SCALE GENOMIC DNA]</scope>
    <source>
        <strain evidence="1">CMW44962</strain>
    </source>
</reference>
<protein>
    <submittedName>
        <fullName evidence="1">Uncharacterized protein</fullName>
    </submittedName>
</protein>
<name>A0A9W7SY28_9PEZI</name>
<comment type="caution">
    <text evidence="1">The sequence shown here is derived from an EMBL/GenBank/DDBJ whole genome shotgun (WGS) entry which is preliminary data.</text>
</comment>
<dbReference type="EMBL" id="RIBY02000513">
    <property type="protein sequence ID" value="KAH9841246.1"/>
    <property type="molecule type" value="Genomic_DNA"/>
</dbReference>